<dbReference type="EMBL" id="UOFJ01000398">
    <property type="protein sequence ID" value="VAW69096.1"/>
    <property type="molecule type" value="Genomic_DNA"/>
</dbReference>
<organism evidence="2">
    <name type="scientific">hydrothermal vent metagenome</name>
    <dbReference type="NCBI Taxonomy" id="652676"/>
    <lineage>
        <taxon>unclassified sequences</taxon>
        <taxon>metagenomes</taxon>
        <taxon>ecological metagenomes</taxon>
    </lineage>
</organism>
<protein>
    <submittedName>
        <fullName evidence="2">Uncharacterized protein</fullName>
    </submittedName>
</protein>
<keyword evidence="1" id="KW-0472">Membrane</keyword>
<name>A0A3B0YL52_9ZZZZ</name>
<feature type="transmembrane region" description="Helical" evidence="1">
    <location>
        <begin position="73"/>
        <end position="92"/>
    </location>
</feature>
<feature type="transmembrane region" description="Helical" evidence="1">
    <location>
        <begin position="12"/>
        <end position="38"/>
    </location>
</feature>
<keyword evidence="1" id="KW-0812">Transmembrane</keyword>
<accession>A0A3B0YL52</accession>
<dbReference type="AlphaFoldDB" id="A0A3B0YL52"/>
<evidence type="ECO:0000313" key="2">
    <source>
        <dbReference type="EMBL" id="VAW69096.1"/>
    </source>
</evidence>
<sequence length="125" mass="13820">MKEQENTASTALRYTGYTLITAGILVAGLIVLEIFTFFNKPEENIIVQYMTTELSKTNFVELNENPIILKESGAFAVSVFLFALLVWTASSLSHRIIKSGLSILPKPPLKLCANEHNSNTVKNST</sequence>
<keyword evidence="1" id="KW-1133">Transmembrane helix</keyword>
<proteinExistence type="predicted"/>
<evidence type="ECO:0000256" key="1">
    <source>
        <dbReference type="SAM" id="Phobius"/>
    </source>
</evidence>
<reference evidence="2" key="1">
    <citation type="submission" date="2018-06" db="EMBL/GenBank/DDBJ databases">
        <authorList>
            <person name="Zhirakovskaya E."/>
        </authorList>
    </citation>
    <scope>NUCLEOTIDE SEQUENCE</scope>
</reference>
<gene>
    <name evidence="2" type="ORF">MNBD_GAMMA10-313</name>
</gene>